<dbReference type="Proteomes" id="UP000184028">
    <property type="component" value="Unassembled WGS sequence"/>
</dbReference>
<evidence type="ECO:0000313" key="1">
    <source>
        <dbReference type="EMBL" id="SHL35738.1"/>
    </source>
</evidence>
<protein>
    <submittedName>
        <fullName evidence="1">Uncharacterized protein</fullName>
    </submittedName>
</protein>
<accession>A0A1M6ZYX9</accession>
<name>A0A1M6ZYX9_9FLAO</name>
<gene>
    <name evidence="1" type="ORF">SAMN05444484_1011211</name>
</gene>
<dbReference type="AlphaFoldDB" id="A0A1M6ZYX9"/>
<reference evidence="2" key="1">
    <citation type="submission" date="2016-11" db="EMBL/GenBank/DDBJ databases">
        <authorList>
            <person name="Varghese N."/>
            <person name="Submissions S."/>
        </authorList>
    </citation>
    <scope>NUCLEOTIDE SEQUENCE [LARGE SCALE GENOMIC DNA]</scope>
    <source>
        <strain evidence="2">DSM 24724</strain>
    </source>
</reference>
<proteinExistence type="predicted"/>
<organism evidence="1 2">
    <name type="scientific">Flavobacterium chilense</name>
    <dbReference type="NCBI Taxonomy" id="946677"/>
    <lineage>
        <taxon>Bacteria</taxon>
        <taxon>Pseudomonadati</taxon>
        <taxon>Bacteroidota</taxon>
        <taxon>Flavobacteriia</taxon>
        <taxon>Flavobacteriales</taxon>
        <taxon>Flavobacteriaceae</taxon>
        <taxon>Flavobacterium</taxon>
    </lineage>
</organism>
<keyword evidence="2" id="KW-1185">Reference proteome</keyword>
<evidence type="ECO:0000313" key="2">
    <source>
        <dbReference type="Proteomes" id="UP000184028"/>
    </source>
</evidence>
<sequence length="145" mass="16994">MNKQMKTKLSLLIVMLTLLYCCQQKDWTGSNESGVSETSEISNRMVRKWFLLNRESDSIMASAKLTIEQQRKEVESHPPDEREYINSCIGEAQQHLDQLKKKVKYIRGFAIHIEKYDPALQHTIDSLKEDYLQEKNKLEDALKDF</sequence>
<dbReference type="EMBL" id="FRBT01000001">
    <property type="protein sequence ID" value="SHL35738.1"/>
    <property type="molecule type" value="Genomic_DNA"/>
</dbReference>